<dbReference type="EMBL" id="LNTB01000001">
    <property type="protein sequence ID" value="KSW11820.1"/>
    <property type="molecule type" value="Genomic_DNA"/>
</dbReference>
<comment type="caution">
    <text evidence="1">The sequence shown here is derived from an EMBL/GenBank/DDBJ whole genome shotgun (WGS) entry which is preliminary data.</text>
</comment>
<dbReference type="OrthoDB" id="15426at2157"/>
<proteinExistence type="predicted"/>
<dbReference type="AlphaFoldDB" id="A0A0V8RUS5"/>
<dbReference type="STRING" id="2309.CF15_03185"/>
<dbReference type="Proteomes" id="UP000053352">
    <property type="component" value="Unassembled WGS sequence"/>
</dbReference>
<keyword evidence="2" id="KW-1185">Reference proteome</keyword>
<gene>
    <name evidence="1" type="ORF">CF15_03185</name>
</gene>
<organism evidence="1 2">
    <name type="scientific">Pyrodictium occultum</name>
    <dbReference type="NCBI Taxonomy" id="2309"/>
    <lineage>
        <taxon>Archaea</taxon>
        <taxon>Thermoproteota</taxon>
        <taxon>Thermoprotei</taxon>
        <taxon>Desulfurococcales</taxon>
        <taxon>Pyrodictiaceae</taxon>
        <taxon>Pyrodictium</taxon>
    </lineage>
</organism>
<evidence type="ECO:0000313" key="1">
    <source>
        <dbReference type="EMBL" id="KSW11820.1"/>
    </source>
</evidence>
<evidence type="ECO:0000313" key="2">
    <source>
        <dbReference type="Proteomes" id="UP000053352"/>
    </source>
</evidence>
<dbReference type="RefSeq" id="WP_058370498.1">
    <property type="nucleotide sequence ID" value="NZ_LNTB01000001.1"/>
</dbReference>
<name>A0A0V8RUS5_PYROC</name>
<reference evidence="1 2" key="1">
    <citation type="submission" date="2015-11" db="EMBL/GenBank/DDBJ databases">
        <title>Genome sequence of Pyrodictium occultum PL-19, a marine hyperthermophilic archaeon isolated from Volcano, Italy.</title>
        <authorList>
            <person name="Utturkar S."/>
            <person name="Huber H."/>
            <person name="Leptihn S."/>
            <person name="Brown S."/>
            <person name="Stetter K.O."/>
            <person name="Podar M."/>
        </authorList>
    </citation>
    <scope>NUCLEOTIDE SEQUENCE [LARGE SCALE GENOMIC DNA]</scope>
    <source>
        <strain evidence="1 2">PL-19</strain>
    </source>
</reference>
<sequence>MASTEEIRRILEPLARRRGYSISVEGGSVWMLHPEAPFYVEARPTGQGVLVRVGYRGLRDYVRELVDSVADPRSVLEDVLDEVAMVAHEAYTALRGAGIAAKLEAREAVLDALEELEEAEEEE</sequence>
<protein>
    <submittedName>
        <fullName evidence="1">Uncharacterized protein</fullName>
    </submittedName>
</protein>
<accession>A0A0V8RUS5</accession>